<evidence type="ECO:0000259" key="1">
    <source>
        <dbReference type="PROSITE" id="PS50943"/>
    </source>
</evidence>
<dbReference type="SUPFAM" id="SSF47413">
    <property type="entry name" value="lambda repressor-like DNA-binding domains"/>
    <property type="match status" value="1"/>
</dbReference>
<dbReference type="GO" id="GO:0003677">
    <property type="term" value="F:DNA binding"/>
    <property type="evidence" value="ECO:0007669"/>
    <property type="project" value="InterPro"/>
</dbReference>
<organism evidence="2 3">
    <name type="scientific">Oenococcus oeni AWRIB429</name>
    <dbReference type="NCBI Taxonomy" id="655225"/>
    <lineage>
        <taxon>Bacteria</taxon>
        <taxon>Bacillati</taxon>
        <taxon>Bacillota</taxon>
        <taxon>Bacilli</taxon>
        <taxon>Lactobacillales</taxon>
        <taxon>Lactobacillaceae</taxon>
        <taxon>Oenococcus</taxon>
    </lineage>
</organism>
<dbReference type="Gene3D" id="1.10.260.40">
    <property type="entry name" value="lambda repressor-like DNA-binding domains"/>
    <property type="match status" value="1"/>
</dbReference>
<reference evidence="2 3" key="1">
    <citation type="journal article" date="2010" name="Appl. Microbiol. Biotechnol.">
        <title>Genotypic diversity in Oenococcus oeni by high-density microarray comparative genome hybridization and whole genome sequencing.</title>
        <authorList>
            <person name="Borneman A.R."/>
            <person name="Bartowsky E.J."/>
            <person name="McCarthy J."/>
            <person name="Chambers P.J."/>
        </authorList>
    </citation>
    <scope>NUCLEOTIDE SEQUENCE [LARGE SCALE GENOMIC DNA]</scope>
    <source>
        <strain evidence="2 3">AWRIB429</strain>
    </source>
</reference>
<evidence type="ECO:0000313" key="2">
    <source>
        <dbReference type="EMBL" id="EFD87540.1"/>
    </source>
</evidence>
<dbReference type="AlphaFoldDB" id="D3LC93"/>
<dbReference type="InterPro" id="IPR010982">
    <property type="entry name" value="Lambda_DNA-bd_dom_sf"/>
</dbReference>
<dbReference type="OrthoDB" id="9805856at2"/>
<dbReference type="EMBL" id="ACSE01000033">
    <property type="protein sequence ID" value="EFD87540.1"/>
    <property type="molecule type" value="Genomic_DNA"/>
</dbReference>
<dbReference type="Proteomes" id="UP000003075">
    <property type="component" value="Unassembled WGS sequence"/>
</dbReference>
<evidence type="ECO:0000313" key="3">
    <source>
        <dbReference type="Proteomes" id="UP000003075"/>
    </source>
</evidence>
<dbReference type="RefSeq" id="WP_002819777.1">
    <property type="nucleotide sequence ID" value="NZ_ACSE01000033.1"/>
</dbReference>
<comment type="caution">
    <text evidence="2">The sequence shown here is derived from an EMBL/GenBank/DDBJ whole genome shotgun (WGS) entry which is preliminary data.</text>
</comment>
<name>D3LC93_OENOE</name>
<gene>
    <name evidence="2" type="ORF">AWRIB429_1973</name>
</gene>
<proteinExistence type="predicted"/>
<protein>
    <recommendedName>
        <fullName evidence="1">HTH cro/C1-type domain-containing protein</fullName>
    </recommendedName>
</protein>
<sequence length="115" mass="12965">MSKILVSNITRLVSLKGWTMDQLAEKTGMKSGKQFYAWKDHEPGIDKVTATADALNVSTDYLLGRNKSNNLTDEQLTVAMDAPAHLSKENQQKAIDFMNYLVAQEEKKDESDRKD</sequence>
<feature type="domain" description="HTH cro/C1-type" evidence="1">
    <location>
        <begin position="16"/>
        <end position="62"/>
    </location>
</feature>
<dbReference type="GeneID" id="75065287"/>
<dbReference type="InterPro" id="IPR001387">
    <property type="entry name" value="Cro/C1-type_HTH"/>
</dbReference>
<accession>D3LC93</accession>
<dbReference type="CDD" id="cd00093">
    <property type="entry name" value="HTH_XRE"/>
    <property type="match status" value="1"/>
</dbReference>
<dbReference type="PROSITE" id="PS50943">
    <property type="entry name" value="HTH_CROC1"/>
    <property type="match status" value="1"/>
</dbReference>